<dbReference type="GeneID" id="86820533"/>
<dbReference type="AlphaFoldDB" id="C0CKB0"/>
<dbReference type="EMBL" id="ACBZ01000063">
    <property type="protein sequence ID" value="EEG49776.1"/>
    <property type="molecule type" value="Genomic_DNA"/>
</dbReference>
<dbReference type="Gene3D" id="3.20.20.70">
    <property type="entry name" value="Aldolase class I"/>
    <property type="match status" value="1"/>
</dbReference>
<evidence type="ECO:0000313" key="1">
    <source>
        <dbReference type="EMBL" id="EEG49776.1"/>
    </source>
</evidence>
<dbReference type="SMART" id="SM01133">
    <property type="entry name" value="DeoC"/>
    <property type="match status" value="1"/>
</dbReference>
<dbReference type="HOGENOM" id="CLU_057069_2_1_9"/>
<reference evidence="1 2" key="1">
    <citation type="submission" date="2009-01" db="EMBL/GenBank/DDBJ databases">
        <authorList>
            <person name="Fulton L."/>
            <person name="Clifton S."/>
            <person name="Fulton B."/>
            <person name="Xu J."/>
            <person name="Minx P."/>
            <person name="Pepin K.H."/>
            <person name="Johnson M."/>
            <person name="Bhonagiri V."/>
            <person name="Nash W.E."/>
            <person name="Mardis E.R."/>
            <person name="Wilson R.K."/>
        </authorList>
    </citation>
    <scope>NUCLEOTIDE SEQUENCE [LARGE SCALE GENOMIC DNA]</scope>
    <source>
        <strain evidence="2">DSM 10507 / JCM 14656 / S5a33</strain>
    </source>
</reference>
<reference evidence="1 2" key="2">
    <citation type="submission" date="2009-02" db="EMBL/GenBank/DDBJ databases">
        <title>Draft genome sequence of Blautia hydrogenotrophica DSM 10507 (Ruminococcus hydrogenotrophicus DSM 10507).</title>
        <authorList>
            <person name="Sudarsanam P."/>
            <person name="Ley R."/>
            <person name="Guruge J."/>
            <person name="Turnbaugh P.J."/>
            <person name="Mahowald M."/>
            <person name="Liep D."/>
            <person name="Gordon J."/>
        </authorList>
    </citation>
    <scope>NUCLEOTIDE SEQUENCE [LARGE SCALE GENOMIC DNA]</scope>
    <source>
        <strain evidence="2">DSM 10507 / JCM 14656 / S5a33</strain>
    </source>
</reference>
<dbReference type="SUPFAM" id="SSF51569">
    <property type="entry name" value="Aldolase"/>
    <property type="match status" value="1"/>
</dbReference>
<dbReference type="PATRIC" id="fig|476272.21.peg.2627"/>
<dbReference type="RefSeq" id="WP_005947268.1">
    <property type="nucleotide sequence ID" value="NZ_CP136423.1"/>
</dbReference>
<gene>
    <name evidence="1" type="ORF">RUMHYD_01280</name>
</gene>
<dbReference type="GO" id="GO:0016829">
    <property type="term" value="F:lyase activity"/>
    <property type="evidence" value="ECO:0007669"/>
    <property type="project" value="InterPro"/>
</dbReference>
<dbReference type="Pfam" id="PF01791">
    <property type="entry name" value="DeoC"/>
    <property type="match status" value="1"/>
</dbReference>
<evidence type="ECO:0008006" key="3">
    <source>
        <dbReference type="Google" id="ProtNLM"/>
    </source>
</evidence>
<dbReference type="InterPro" id="IPR002915">
    <property type="entry name" value="DeoC/FbaB/LacD_aldolase"/>
</dbReference>
<sequence>MIKVTNQIGKELRLSRFLNPDSKRTVMVAYAHGILMGPMKGMETNEEIKRQNETLKAADAVLMPMGFLPSCQKLFTGKNAPEMIALYDWQSISRSKSQLGYTEGAIEPVTTIDRVLASGAIGVMTYLFIGFDDPLREANEMRRNYEVNELCQKYGLIHIIEPRVVKSKETNEDGTMKLDLMKVHTRMAAELGADFIKVKYPDTPERLKELQDISPAPLLVAGGSKIADDAADKMAEASVTANTGGIVFGRNVYQSDDPKAALERFRRIVHQK</sequence>
<name>C0CKB0_BLAHS</name>
<accession>C0CKB0</accession>
<proteinExistence type="predicted"/>
<keyword evidence="2" id="KW-1185">Reference proteome</keyword>
<dbReference type="PANTHER" id="PTHR47916">
    <property type="entry name" value="FRUCTOSE-BISPHOSPHATE ALDOLASE CLASS 1"/>
    <property type="match status" value="1"/>
</dbReference>
<dbReference type="Proteomes" id="UP000003100">
    <property type="component" value="Unassembled WGS sequence"/>
</dbReference>
<dbReference type="InterPro" id="IPR050456">
    <property type="entry name" value="DeoC/FbaB_aldolase"/>
</dbReference>
<evidence type="ECO:0000313" key="2">
    <source>
        <dbReference type="Proteomes" id="UP000003100"/>
    </source>
</evidence>
<dbReference type="eggNOG" id="COG1830">
    <property type="taxonomic scope" value="Bacteria"/>
</dbReference>
<organism evidence="1 2">
    <name type="scientific">Blautia hydrogenotrophica (strain DSM 10507 / JCM 14656 / S5a33)</name>
    <name type="common">Ruminococcus hydrogenotrophicus</name>
    <dbReference type="NCBI Taxonomy" id="476272"/>
    <lineage>
        <taxon>Bacteria</taxon>
        <taxon>Bacillati</taxon>
        <taxon>Bacillota</taxon>
        <taxon>Clostridia</taxon>
        <taxon>Lachnospirales</taxon>
        <taxon>Lachnospiraceae</taxon>
        <taxon>Blautia</taxon>
    </lineage>
</organism>
<dbReference type="InterPro" id="IPR013785">
    <property type="entry name" value="Aldolase_TIM"/>
</dbReference>
<dbReference type="PANTHER" id="PTHR47916:SF1">
    <property type="entry name" value="3-HYDROXY-5-PHOSPHONOOXYPENTANE-2,4-DIONE THIOLASE"/>
    <property type="match status" value="1"/>
</dbReference>
<comment type="caution">
    <text evidence="1">The sequence shown here is derived from an EMBL/GenBank/DDBJ whole genome shotgun (WGS) entry which is preliminary data.</text>
</comment>
<protein>
    <recommendedName>
        <fullName evidence="3">Fructose-bisphosphate aldolase</fullName>
    </recommendedName>
</protein>